<accession>A0A933GLC2</accession>
<reference evidence="2" key="1">
    <citation type="submission" date="2020-07" db="EMBL/GenBank/DDBJ databases">
        <title>Huge and variable diversity of episymbiotic CPR bacteria and DPANN archaea in groundwater ecosystems.</title>
        <authorList>
            <person name="He C.Y."/>
            <person name="Keren R."/>
            <person name="Whittaker M."/>
            <person name="Farag I.F."/>
            <person name="Doudna J."/>
            <person name="Cate J.H.D."/>
            <person name="Banfield J.F."/>
        </authorList>
    </citation>
    <scope>NUCLEOTIDE SEQUENCE</scope>
    <source>
        <strain evidence="2">NC_groundwater_1482_Ag_S-0.65um_47_24</strain>
    </source>
</reference>
<name>A0A933GLC2_UNCTE</name>
<organism evidence="2 3">
    <name type="scientific">Tectimicrobiota bacterium</name>
    <dbReference type="NCBI Taxonomy" id="2528274"/>
    <lineage>
        <taxon>Bacteria</taxon>
        <taxon>Pseudomonadati</taxon>
        <taxon>Nitrospinota/Tectimicrobiota group</taxon>
        <taxon>Candidatus Tectimicrobiota</taxon>
    </lineage>
</organism>
<proteinExistence type="predicted"/>
<dbReference type="GO" id="GO:0016787">
    <property type="term" value="F:hydrolase activity"/>
    <property type="evidence" value="ECO:0007669"/>
    <property type="project" value="UniProtKB-KW"/>
</dbReference>
<evidence type="ECO:0000259" key="1">
    <source>
        <dbReference type="Pfam" id="PF02129"/>
    </source>
</evidence>
<dbReference type="Proteomes" id="UP000772181">
    <property type="component" value="Unassembled WGS sequence"/>
</dbReference>
<evidence type="ECO:0000313" key="2">
    <source>
        <dbReference type="EMBL" id="MBI4596002.1"/>
    </source>
</evidence>
<dbReference type="InterPro" id="IPR029058">
    <property type="entry name" value="AB_hydrolase_fold"/>
</dbReference>
<dbReference type="SUPFAM" id="SSF53474">
    <property type="entry name" value="alpha/beta-Hydrolases"/>
    <property type="match status" value="1"/>
</dbReference>
<dbReference type="Pfam" id="PF02129">
    <property type="entry name" value="Peptidase_S15"/>
    <property type="match status" value="1"/>
</dbReference>
<sequence>MKAENELVSFRCKDLTLEGIVTWPAKQKTEGLSSSSKASGALWGGIVCHPHPLYGGNMYNDVVVTAWEAFVESGLVALRFNFRGTGRSQGRHSGGVQEQEDVEAAIDYLLSQDEGQGKGIALAGYSFGAMVGLRVAVKDPRVVALIAIAPPLSMDDFSFLENCPKPQLIIAGENDFICPKALAGNLYHCLSGPKRIALIPQADHSLFGGETQVSRTIKDFIHSYGDLLNY</sequence>
<keyword evidence="2" id="KW-0378">Hydrolase</keyword>
<dbReference type="PANTHER" id="PTHR42103">
    <property type="entry name" value="ALPHA/BETA-HYDROLASES SUPERFAMILY PROTEIN"/>
    <property type="match status" value="1"/>
</dbReference>
<gene>
    <name evidence="2" type="ORF">HY730_06440</name>
</gene>
<comment type="caution">
    <text evidence="2">The sequence shown here is derived from an EMBL/GenBank/DDBJ whole genome shotgun (WGS) entry which is preliminary data.</text>
</comment>
<evidence type="ECO:0000313" key="3">
    <source>
        <dbReference type="Proteomes" id="UP000772181"/>
    </source>
</evidence>
<protein>
    <submittedName>
        <fullName evidence="2">Alpha/beta fold hydrolase</fullName>
    </submittedName>
</protein>
<dbReference type="InterPro" id="IPR000383">
    <property type="entry name" value="Xaa-Pro-like_dom"/>
</dbReference>
<dbReference type="PANTHER" id="PTHR42103:SF2">
    <property type="entry name" value="AB HYDROLASE-1 DOMAIN-CONTAINING PROTEIN"/>
    <property type="match status" value="1"/>
</dbReference>
<dbReference type="Gene3D" id="3.40.50.1820">
    <property type="entry name" value="alpha/beta hydrolase"/>
    <property type="match status" value="1"/>
</dbReference>
<dbReference type="EMBL" id="JACQWF010000286">
    <property type="protein sequence ID" value="MBI4596002.1"/>
    <property type="molecule type" value="Genomic_DNA"/>
</dbReference>
<feature type="domain" description="Xaa-Pro dipeptidyl-peptidase-like" evidence="1">
    <location>
        <begin position="65"/>
        <end position="159"/>
    </location>
</feature>
<dbReference type="AlphaFoldDB" id="A0A933GLC2"/>